<evidence type="ECO:0000313" key="3">
    <source>
        <dbReference type="Proteomes" id="UP000472372"/>
    </source>
</evidence>
<gene>
    <name evidence="2" type="ORF">PTTW11_11262</name>
</gene>
<accession>A0A6S6WH27</accession>
<reference evidence="2" key="1">
    <citation type="submission" date="2021-02" db="EMBL/GenBank/DDBJ databases">
        <authorList>
            <person name="Syme A R."/>
            <person name="Syme A R."/>
            <person name="Moolhuijzen P."/>
        </authorList>
    </citation>
    <scope>NUCLEOTIDE SEQUENCE</scope>
    <source>
        <strain evidence="2">W1-1</strain>
    </source>
</reference>
<proteinExistence type="predicted"/>
<feature type="region of interest" description="Disordered" evidence="1">
    <location>
        <begin position="1"/>
        <end position="41"/>
    </location>
</feature>
<feature type="region of interest" description="Disordered" evidence="1">
    <location>
        <begin position="221"/>
        <end position="243"/>
    </location>
</feature>
<organism evidence="2 3">
    <name type="scientific">Pyrenophora teres f. teres</name>
    <dbReference type="NCBI Taxonomy" id="97479"/>
    <lineage>
        <taxon>Eukaryota</taxon>
        <taxon>Fungi</taxon>
        <taxon>Dikarya</taxon>
        <taxon>Ascomycota</taxon>
        <taxon>Pezizomycotina</taxon>
        <taxon>Dothideomycetes</taxon>
        <taxon>Pleosporomycetidae</taxon>
        <taxon>Pleosporales</taxon>
        <taxon>Pleosporineae</taxon>
        <taxon>Pleosporaceae</taxon>
        <taxon>Pyrenophora</taxon>
    </lineage>
</organism>
<evidence type="ECO:0000313" key="2">
    <source>
        <dbReference type="EMBL" id="CAE7220052.1"/>
    </source>
</evidence>
<feature type="compositionally biased region" description="Acidic residues" evidence="1">
    <location>
        <begin position="17"/>
        <end position="41"/>
    </location>
</feature>
<sequence>MEPSQNTDEYLYGISKDEEENSDEEPEDSGDEEKNSEDEWVEDLSALQVKHEEKAQSIRMSMSLDKPARLGDLPGNWTLYSLQALKACAETPHGYYVDEDWTAGELEIMDPDPDDCPIFYNTNLNLTGSELYWLGMCLSVPKFASSTSVREIGSGNDGEVYQFQVTFLTDISSSCMLLAACCQSIAERFHCDYDYKNSENYEQVHEYWKRLEAEYEANGGDYAVSDADSEKSWETEDEWTDEE</sequence>
<dbReference type="Proteomes" id="UP000472372">
    <property type="component" value="Chromosome 12"/>
</dbReference>
<protein>
    <submittedName>
        <fullName evidence="2">Uncharacterized protein</fullName>
    </submittedName>
</protein>
<dbReference type="EMBL" id="HG992988">
    <property type="protein sequence ID" value="CAE7220052.1"/>
    <property type="molecule type" value="Genomic_DNA"/>
</dbReference>
<evidence type="ECO:0000256" key="1">
    <source>
        <dbReference type="SAM" id="MobiDB-lite"/>
    </source>
</evidence>
<name>A0A6S6WH27_9PLEO</name>
<dbReference type="AlphaFoldDB" id="A0A6S6WH27"/>